<dbReference type="PANTHER" id="PTHR32294">
    <property type="entry name" value="DNA POLYMERASE III SUBUNIT ALPHA"/>
    <property type="match status" value="1"/>
</dbReference>
<dbReference type="InterPro" id="IPR004805">
    <property type="entry name" value="DnaE2/DnaE/PolC"/>
</dbReference>
<accession>A0A7W8ED34</accession>
<feature type="domain" description="DNA polymerase helix-hairpin-helix motif" evidence="1">
    <location>
        <begin position="9"/>
        <end position="71"/>
    </location>
</feature>
<evidence type="ECO:0000313" key="2">
    <source>
        <dbReference type="EMBL" id="MBB5066290.1"/>
    </source>
</evidence>
<comment type="caution">
    <text evidence="2">The sequence shown here is derived from an EMBL/GenBank/DDBJ whole genome shotgun (WGS) entry which is preliminary data.</text>
</comment>
<dbReference type="GO" id="GO:0008408">
    <property type="term" value="F:3'-5' exonuclease activity"/>
    <property type="evidence" value="ECO:0007669"/>
    <property type="project" value="InterPro"/>
</dbReference>
<proteinExistence type="predicted"/>
<name>A0A7W8ED34_9BACT</name>
<dbReference type="Pfam" id="PF14579">
    <property type="entry name" value="HHH_6"/>
    <property type="match status" value="1"/>
</dbReference>
<evidence type="ECO:0000313" key="3">
    <source>
        <dbReference type="Proteomes" id="UP000584867"/>
    </source>
</evidence>
<reference evidence="2 3" key="1">
    <citation type="submission" date="2020-08" db="EMBL/GenBank/DDBJ databases">
        <title>Genomic Encyclopedia of Type Strains, Phase IV (KMG-V): Genome sequencing to study the core and pangenomes of soil and plant-associated prokaryotes.</title>
        <authorList>
            <person name="Whitman W."/>
        </authorList>
    </citation>
    <scope>NUCLEOTIDE SEQUENCE [LARGE SCALE GENOMIC DNA]</scope>
    <source>
        <strain evidence="2 3">X5P3</strain>
    </source>
</reference>
<dbReference type="GO" id="GO:0006260">
    <property type="term" value="P:DNA replication"/>
    <property type="evidence" value="ECO:0007669"/>
    <property type="project" value="InterPro"/>
</dbReference>
<dbReference type="EMBL" id="JACHIO010000025">
    <property type="protein sequence ID" value="MBB5066290.1"/>
    <property type="molecule type" value="Genomic_DNA"/>
</dbReference>
<dbReference type="CDD" id="cd04485">
    <property type="entry name" value="DnaE_OBF"/>
    <property type="match status" value="1"/>
</dbReference>
<sequence>MIEHEQDGSLSLRMGLGYAKGLRQQSAEALVSSRAEAGLFQSAEDLALRVPFLNRKELTLLARIGALNKLDAIEHRPDALWQVDRAGKMEGPLLRQNSEWLQEEAQALPLQQMTTEERLVSDYAGTGLTVGKHPMYYHRAELQRQRVLSALELKTYKDGEFVRTAGCVIARQRPGTAKGFIFLSMEDETGIANVIVTPDLYERDRLTVTRSKFPLVDGVLQNQDGVVHVKTVQELLWHANSRITLEVYTQAVNPQKRAA</sequence>
<evidence type="ECO:0000259" key="1">
    <source>
        <dbReference type="Pfam" id="PF14579"/>
    </source>
</evidence>
<dbReference type="AlphaFoldDB" id="A0A7W8ED34"/>
<dbReference type="Proteomes" id="UP000584867">
    <property type="component" value="Unassembled WGS sequence"/>
</dbReference>
<organism evidence="2 3">
    <name type="scientific">Granulicella mallensis</name>
    <dbReference type="NCBI Taxonomy" id="940614"/>
    <lineage>
        <taxon>Bacteria</taxon>
        <taxon>Pseudomonadati</taxon>
        <taxon>Acidobacteriota</taxon>
        <taxon>Terriglobia</taxon>
        <taxon>Terriglobales</taxon>
        <taxon>Acidobacteriaceae</taxon>
        <taxon>Granulicella</taxon>
    </lineage>
</organism>
<protein>
    <submittedName>
        <fullName evidence="2">DNA polymerase III alpha subunit</fullName>
    </submittedName>
</protein>
<gene>
    <name evidence="2" type="ORF">HDF15_004666</name>
</gene>
<dbReference type="PANTHER" id="PTHR32294:SF4">
    <property type="entry name" value="ERROR-PRONE DNA POLYMERASE"/>
    <property type="match status" value="1"/>
</dbReference>
<dbReference type="InterPro" id="IPR029460">
    <property type="entry name" value="DNAPol_HHH"/>
</dbReference>